<dbReference type="InterPro" id="IPR025438">
    <property type="entry name" value="DUF4180"/>
</dbReference>
<dbReference type="GeneID" id="93073081"/>
<dbReference type="PATRIC" id="fig|1262449.3.peg.3296"/>
<dbReference type="EMBL" id="JPGY02000001">
    <property type="protein sequence ID" value="KRU13029.1"/>
    <property type="molecule type" value="Genomic_DNA"/>
</dbReference>
<feature type="domain" description="DUF4180" evidence="1">
    <location>
        <begin position="9"/>
        <end position="118"/>
    </location>
</feature>
<protein>
    <recommendedName>
        <fullName evidence="1">DUF4180 domain-containing protein</fullName>
    </recommendedName>
</protein>
<evidence type="ECO:0000313" key="2">
    <source>
        <dbReference type="EMBL" id="AJA50962.1"/>
    </source>
</evidence>
<dbReference type="eggNOG" id="ENOG5032Z57">
    <property type="taxonomic scope" value="Bacteria"/>
</dbReference>
<evidence type="ECO:0000259" key="1">
    <source>
        <dbReference type="Pfam" id="PF13788"/>
    </source>
</evidence>
<dbReference type="KEGG" id="cpat:CLPA_c08740"/>
<dbReference type="Pfam" id="PF13788">
    <property type="entry name" value="DUF4180"/>
    <property type="match status" value="1"/>
</dbReference>
<dbReference type="EMBL" id="CP009268">
    <property type="protein sequence ID" value="AJA50962.1"/>
    <property type="molecule type" value="Genomic_DNA"/>
</dbReference>
<sequence>MDTKIVQKNNITIAIVQSTEPIITDVQSALDFMSTVRYKTGCDRIALNKEAIKEEFFDLSTCIAGEILQKFINYNLKFAVIGDFSCYSSKALRDFIYESNRGKDIFFISDEYEAIEKLSSV</sequence>
<reference evidence="2 5" key="1">
    <citation type="journal article" date="2015" name="Genome Announc.">
        <title>Complete Genome Sequence of the Nitrogen-Fixing and Solvent-Producing Clostridium pasteurianum DSM 525.</title>
        <authorList>
            <person name="Poehlein A."/>
            <person name="Grosse-Honebrink A."/>
            <person name="Zhang Y."/>
            <person name="Minton N.P."/>
            <person name="Daniel R."/>
        </authorList>
    </citation>
    <scope>NUCLEOTIDE SEQUENCE [LARGE SCALE GENOMIC DNA]</scope>
    <source>
        <strain evidence="2">DSM 525</strain>
        <strain evidence="5">DSM 525 / ATCC 6013</strain>
    </source>
</reference>
<accession>A0A0H3J0V1</accession>
<proteinExistence type="predicted"/>
<dbReference type="RefSeq" id="WP_003447062.1">
    <property type="nucleotide sequence ID" value="NZ_ANZB01000013.1"/>
</dbReference>
<dbReference type="AlphaFoldDB" id="A0A0H3J0V1"/>
<dbReference type="KEGG" id="cpae:CPAST_c08740"/>
<gene>
    <name evidence="2" type="ORF">CLPA_c08740</name>
    <name evidence="3" type="ORF">CP6013_02277</name>
</gene>
<organism evidence="2 5">
    <name type="scientific">Clostridium pasteurianum DSM 525 = ATCC 6013</name>
    <dbReference type="NCBI Taxonomy" id="1262449"/>
    <lineage>
        <taxon>Bacteria</taxon>
        <taxon>Bacillati</taxon>
        <taxon>Bacillota</taxon>
        <taxon>Clostridia</taxon>
        <taxon>Eubacteriales</taxon>
        <taxon>Clostridiaceae</taxon>
        <taxon>Clostridium</taxon>
    </lineage>
</organism>
<name>A0A0H3J0V1_CLOPA</name>
<dbReference type="Proteomes" id="UP000030905">
    <property type="component" value="Chromosome"/>
</dbReference>
<evidence type="ECO:0000313" key="5">
    <source>
        <dbReference type="Proteomes" id="UP000030905"/>
    </source>
</evidence>
<reference evidence="3 4" key="3">
    <citation type="journal article" name="Genome Announc.">
        <title>Improved Draft Genome Sequence of Clostridium pasteurianum Strain ATCC 6013 (DSM 525) Using a Hybrid Next-Generation Sequencing Approach.</title>
        <authorList>
            <person name="Pyne M.E."/>
            <person name="Utturkar S."/>
            <person name="Brown S.D."/>
            <person name="Moo-Young M."/>
            <person name="Chung D.A."/>
            <person name="Chou C.P."/>
        </authorList>
    </citation>
    <scope>NUCLEOTIDE SEQUENCE [LARGE SCALE GENOMIC DNA]</scope>
    <source>
        <strain evidence="3 4">ATCC 6013</strain>
    </source>
</reference>
<evidence type="ECO:0000313" key="3">
    <source>
        <dbReference type="EMBL" id="KRU13029.1"/>
    </source>
</evidence>
<dbReference type="Proteomes" id="UP000028042">
    <property type="component" value="Unassembled WGS sequence"/>
</dbReference>
<reference evidence="3" key="2">
    <citation type="submission" date="2015-10" db="EMBL/GenBank/DDBJ databases">
        <title>Improved Draft Genome Sequence of Clostridium pasteurianum Strain ATCC 6013 (DSM 525) Using a Hybrid Next-Generation Sequencing Approach.</title>
        <authorList>
            <person name="Pyne M.E."/>
            <person name="Utturkar S.M."/>
            <person name="Brown S.D."/>
            <person name="Moo-Young M."/>
            <person name="Chung D.A."/>
            <person name="Chou P.C."/>
        </authorList>
    </citation>
    <scope>NUCLEOTIDE SEQUENCE</scope>
    <source>
        <strain evidence="3">ATCC 6013</strain>
    </source>
</reference>
<keyword evidence="5" id="KW-1185">Reference proteome</keyword>
<evidence type="ECO:0000313" key="4">
    <source>
        <dbReference type="Proteomes" id="UP000028042"/>
    </source>
</evidence>